<dbReference type="Gene3D" id="3.40.50.1110">
    <property type="entry name" value="SGNH hydrolase"/>
    <property type="match status" value="1"/>
</dbReference>
<dbReference type="EMBL" id="CP010429">
    <property type="protein sequence ID" value="AKD54968.1"/>
    <property type="molecule type" value="Genomic_DNA"/>
</dbReference>
<dbReference type="HOGENOM" id="CLU_414987_0_0_10"/>
<evidence type="ECO:0000259" key="2">
    <source>
        <dbReference type="Pfam" id="PF03629"/>
    </source>
</evidence>
<dbReference type="SUPFAM" id="SSF52266">
    <property type="entry name" value="SGNH hydrolase"/>
    <property type="match status" value="1"/>
</dbReference>
<dbReference type="InterPro" id="IPR036514">
    <property type="entry name" value="SGNH_hydro_sf"/>
</dbReference>
<dbReference type="CDD" id="cd00063">
    <property type="entry name" value="FN3"/>
    <property type="match status" value="1"/>
</dbReference>
<dbReference type="InterPro" id="IPR003961">
    <property type="entry name" value="FN3_dom"/>
</dbReference>
<organism evidence="4 5">
    <name type="scientific">Spirosoma radiotolerans</name>
    <dbReference type="NCBI Taxonomy" id="1379870"/>
    <lineage>
        <taxon>Bacteria</taxon>
        <taxon>Pseudomonadati</taxon>
        <taxon>Bacteroidota</taxon>
        <taxon>Cytophagia</taxon>
        <taxon>Cytophagales</taxon>
        <taxon>Cytophagaceae</taxon>
        <taxon>Spirosoma</taxon>
    </lineage>
</organism>
<dbReference type="InterPro" id="IPR026444">
    <property type="entry name" value="Secre_tail"/>
</dbReference>
<dbReference type="Pfam" id="PF03629">
    <property type="entry name" value="SASA"/>
    <property type="match status" value="1"/>
</dbReference>
<dbReference type="InterPro" id="IPR005181">
    <property type="entry name" value="SASA"/>
</dbReference>
<gene>
    <name evidence="4" type="ORF">SD10_08685</name>
</gene>
<dbReference type="KEGG" id="srd:SD10_08685"/>
<accession>A0A0E3ZV76</accession>
<name>A0A0E3ZV76_9BACT</name>
<dbReference type="Gene3D" id="2.60.40.10">
    <property type="entry name" value="Immunoglobulins"/>
    <property type="match status" value="1"/>
</dbReference>
<dbReference type="Pfam" id="PF18962">
    <property type="entry name" value="Por_Secre_tail"/>
    <property type="match status" value="1"/>
</dbReference>
<evidence type="ECO:0000256" key="1">
    <source>
        <dbReference type="ARBA" id="ARBA00022801"/>
    </source>
</evidence>
<dbReference type="STRING" id="1379870.SD10_08685"/>
<dbReference type="SUPFAM" id="SSF49265">
    <property type="entry name" value="Fibronectin type III"/>
    <property type="match status" value="1"/>
</dbReference>
<evidence type="ECO:0008006" key="6">
    <source>
        <dbReference type="Google" id="ProtNLM"/>
    </source>
</evidence>
<reference evidence="4 5" key="1">
    <citation type="journal article" date="2014" name="Curr. Microbiol.">
        <title>Spirosoma radiotolerans sp. nov., a gamma-radiation-resistant bacterium isolated from gamma ray-irradiated soil.</title>
        <authorList>
            <person name="Lee J.J."/>
            <person name="Srinivasan S."/>
            <person name="Lim S."/>
            <person name="Joe M."/>
            <person name="Im S."/>
            <person name="Bae S.I."/>
            <person name="Park K.R."/>
            <person name="Han J.H."/>
            <person name="Park S.H."/>
            <person name="Joo B.M."/>
            <person name="Park S.J."/>
            <person name="Kim M.K."/>
        </authorList>
    </citation>
    <scope>NUCLEOTIDE SEQUENCE [LARGE SCALE GENOMIC DNA]</scope>
    <source>
        <strain evidence="4 5">DG5A</strain>
    </source>
</reference>
<feature type="domain" description="Secretion system C-terminal sorting" evidence="3">
    <location>
        <begin position="586"/>
        <end position="660"/>
    </location>
</feature>
<dbReference type="OrthoDB" id="926075at2"/>
<dbReference type="PATRIC" id="fig|1379870.5.peg.1897"/>
<dbReference type="InterPro" id="IPR036116">
    <property type="entry name" value="FN3_sf"/>
</dbReference>
<keyword evidence="1" id="KW-0378">Hydrolase</keyword>
<dbReference type="AlphaFoldDB" id="A0A0E3ZV76"/>
<dbReference type="InterPro" id="IPR013783">
    <property type="entry name" value="Ig-like_fold"/>
</dbReference>
<sequence>MNRLYIGVILFLYYFPASGQLIFQQLPHELQLYPRDANNQAVVTISGRMNAPGYTKIGVQVFREDSLTNVISQTLVATDSAAAFTLAPVIKAEPAEYSFRVFIYKNLDSTLVANSRRVVCGDVYILDGQSNALALTDLDVLYSFNFNDKYLRNVTYPYMGSPTQMSWYPAKQPFGTVGGFGLTLQRLILENFGIPTCVMNGGQGGTSIEALTIRDPINHANPITFYGDLLNRAKWAGVATQTKAIIWKQGEEDAGSALPGYPAKFAKLYSQFREDYGNARIYVGQINILANPSDSAAALRDFQRRTKYLFMNVETVATVGTPGYDGVHYSGLAHQRLAFEQFRLIARDIYGSKDTAQINSPDIKKTFYNNRKDSITLVFDDQMQMVWKKDTTFYNFATGAQIAYRQQKDFFYLDGQSGLVTDGLAKNNRVILSLKQPSTAKKLRYLPAYFSDAASPFYDGPTLRNTRGMRAFSFDAVPIADAIAPVTTLAARPISEKQIQLNWTASAGSQTQFLERADDTPTTFKLIATLNGTANTFTDTNLPNMFGTYYYRLRALSTVSESTYSNMISARPLVLGVEPTEPAVQLYPNPIAADRTLYVQTDLVTITDVTVRNVLGQTVKYWHGSARKTLSIVLNDLEAGVYLAELQTVEGQLLRRKVVVR</sequence>
<feature type="domain" description="Sialate O-acetylesterase" evidence="2">
    <location>
        <begin position="122"/>
        <end position="337"/>
    </location>
</feature>
<evidence type="ECO:0000259" key="3">
    <source>
        <dbReference type="Pfam" id="PF18962"/>
    </source>
</evidence>
<evidence type="ECO:0000313" key="5">
    <source>
        <dbReference type="Proteomes" id="UP000033054"/>
    </source>
</evidence>
<keyword evidence="5" id="KW-1185">Reference proteome</keyword>
<dbReference type="GO" id="GO:0016788">
    <property type="term" value="F:hydrolase activity, acting on ester bonds"/>
    <property type="evidence" value="ECO:0007669"/>
    <property type="project" value="UniProtKB-ARBA"/>
</dbReference>
<protein>
    <recommendedName>
        <fullName evidence="6">Fibronectin type-III domain-containing protein</fullName>
    </recommendedName>
</protein>
<dbReference type="Proteomes" id="UP000033054">
    <property type="component" value="Chromosome"/>
</dbReference>
<dbReference type="NCBIfam" id="TIGR04183">
    <property type="entry name" value="Por_Secre_tail"/>
    <property type="match status" value="1"/>
</dbReference>
<proteinExistence type="predicted"/>
<dbReference type="RefSeq" id="WP_046573448.1">
    <property type="nucleotide sequence ID" value="NZ_CP010429.1"/>
</dbReference>
<evidence type="ECO:0000313" key="4">
    <source>
        <dbReference type="EMBL" id="AKD54968.1"/>
    </source>
</evidence>